<dbReference type="Gene3D" id="1.20.140.20">
    <property type="entry name" value="Alpha-ketoacid/pyruvate dehydrogenase kinase, N-terminal domain"/>
    <property type="match status" value="2"/>
</dbReference>
<comment type="catalytic activity">
    <reaction evidence="9">
        <text>L-seryl-[pyruvate dehydrogenase E1 alpha subunit] + ATP = O-phospho-L-seryl-[pyruvate dehydrogenase E1 alpha subunit] + ADP + H(+)</text>
        <dbReference type="Rhea" id="RHEA:23052"/>
        <dbReference type="Rhea" id="RHEA-COMP:13689"/>
        <dbReference type="Rhea" id="RHEA-COMP:13690"/>
        <dbReference type="ChEBI" id="CHEBI:15378"/>
        <dbReference type="ChEBI" id="CHEBI:29999"/>
        <dbReference type="ChEBI" id="CHEBI:30616"/>
        <dbReference type="ChEBI" id="CHEBI:83421"/>
        <dbReference type="ChEBI" id="CHEBI:456216"/>
        <dbReference type="EC" id="2.7.11.2"/>
    </reaction>
</comment>
<proteinExistence type="inferred from homology"/>
<dbReference type="GO" id="GO:0005524">
    <property type="term" value="F:ATP binding"/>
    <property type="evidence" value="ECO:0007669"/>
    <property type="project" value="UniProtKB-UniRule"/>
</dbReference>
<keyword evidence="7" id="KW-0809">Transit peptide</keyword>
<name>A0A813P5X1_9BILA</name>
<dbReference type="InterPro" id="IPR036890">
    <property type="entry name" value="HATPase_C_sf"/>
</dbReference>
<comment type="subcellular location">
    <subcellularLocation>
        <location evidence="1 10">Mitochondrion matrix</location>
    </subcellularLocation>
</comment>
<dbReference type="SMART" id="SM00387">
    <property type="entry name" value="HATPase_c"/>
    <property type="match status" value="1"/>
</dbReference>
<dbReference type="PANTHER" id="PTHR11947">
    <property type="entry name" value="PYRUVATE DEHYDROGENASE KINASE"/>
    <property type="match status" value="1"/>
</dbReference>
<dbReference type="Pfam" id="PF02518">
    <property type="entry name" value="HATPase_c"/>
    <property type="match status" value="1"/>
</dbReference>
<dbReference type="Proteomes" id="UP000663882">
    <property type="component" value="Unassembled WGS sequence"/>
</dbReference>
<keyword evidence="4 10" id="KW-0547">Nucleotide-binding</keyword>
<evidence type="ECO:0000256" key="6">
    <source>
        <dbReference type="ARBA" id="ARBA00022840"/>
    </source>
</evidence>
<dbReference type="CDD" id="cd16929">
    <property type="entry name" value="HATPase_PDK-like"/>
    <property type="match status" value="1"/>
</dbReference>
<keyword evidence="3 10" id="KW-0808">Transferase</keyword>
<dbReference type="Gene3D" id="3.30.565.10">
    <property type="entry name" value="Histidine kinase-like ATPase, C-terminal domain"/>
    <property type="match status" value="1"/>
</dbReference>
<dbReference type="GO" id="GO:0010906">
    <property type="term" value="P:regulation of glucose metabolic process"/>
    <property type="evidence" value="ECO:0007669"/>
    <property type="project" value="TreeGrafter"/>
</dbReference>
<evidence type="ECO:0000259" key="11">
    <source>
        <dbReference type="PROSITE" id="PS50109"/>
    </source>
</evidence>
<accession>A0A813P5X1</accession>
<comment type="caution">
    <text evidence="12">The sequence shown here is derived from an EMBL/GenBank/DDBJ whole genome shotgun (WGS) entry which is preliminary data.</text>
</comment>
<dbReference type="InterPro" id="IPR003594">
    <property type="entry name" value="HATPase_dom"/>
</dbReference>
<dbReference type="PANTHER" id="PTHR11947:SF3">
    <property type="entry name" value="[PYRUVATE DEHYDROGENASE (ACETYL-TRANSFERRING)] KINASE, MITOCHONDRIAL"/>
    <property type="match status" value="1"/>
</dbReference>
<evidence type="ECO:0000256" key="4">
    <source>
        <dbReference type="ARBA" id="ARBA00022741"/>
    </source>
</evidence>
<gene>
    <name evidence="12" type="ORF">RFH988_LOCUS1226</name>
</gene>
<dbReference type="EMBL" id="CAJNOO010000023">
    <property type="protein sequence ID" value="CAF0749718.1"/>
    <property type="molecule type" value="Genomic_DNA"/>
</dbReference>
<evidence type="ECO:0000313" key="12">
    <source>
        <dbReference type="EMBL" id="CAF0749718.1"/>
    </source>
</evidence>
<dbReference type="Pfam" id="PF10436">
    <property type="entry name" value="BCDHK_Adom3"/>
    <property type="match status" value="2"/>
</dbReference>
<dbReference type="OrthoDB" id="241648at2759"/>
<evidence type="ECO:0000256" key="3">
    <source>
        <dbReference type="ARBA" id="ARBA00022679"/>
    </source>
</evidence>
<evidence type="ECO:0000256" key="9">
    <source>
        <dbReference type="ARBA" id="ARBA00048201"/>
    </source>
</evidence>
<dbReference type="SUPFAM" id="SSF55874">
    <property type="entry name" value="ATPase domain of HSP90 chaperone/DNA topoisomerase II/histidine kinase"/>
    <property type="match status" value="1"/>
</dbReference>
<reference evidence="12" key="1">
    <citation type="submission" date="2021-02" db="EMBL/GenBank/DDBJ databases">
        <authorList>
            <person name="Nowell W R."/>
        </authorList>
    </citation>
    <scope>NUCLEOTIDE SEQUENCE</scope>
</reference>
<evidence type="ECO:0000256" key="10">
    <source>
        <dbReference type="RuleBase" id="RU366032"/>
    </source>
</evidence>
<dbReference type="InterPro" id="IPR039028">
    <property type="entry name" value="BCKD/PDK"/>
</dbReference>
<organism evidence="12 13">
    <name type="scientific">Rotaria sordida</name>
    <dbReference type="NCBI Taxonomy" id="392033"/>
    <lineage>
        <taxon>Eukaryota</taxon>
        <taxon>Metazoa</taxon>
        <taxon>Spiralia</taxon>
        <taxon>Gnathifera</taxon>
        <taxon>Rotifera</taxon>
        <taxon>Eurotatoria</taxon>
        <taxon>Bdelloidea</taxon>
        <taxon>Philodinida</taxon>
        <taxon>Philodinidae</taxon>
        <taxon>Rotaria</taxon>
    </lineage>
</organism>
<evidence type="ECO:0000256" key="7">
    <source>
        <dbReference type="ARBA" id="ARBA00022946"/>
    </source>
</evidence>
<protein>
    <recommendedName>
        <fullName evidence="10">Protein-serine/threonine kinase</fullName>
        <ecNumber evidence="10">2.7.11.-</ecNumber>
    </recommendedName>
</protein>
<evidence type="ECO:0000256" key="1">
    <source>
        <dbReference type="ARBA" id="ARBA00004305"/>
    </source>
</evidence>
<feature type="domain" description="Histidine kinase" evidence="11">
    <location>
        <begin position="320"/>
        <end position="450"/>
    </location>
</feature>
<dbReference type="InterPro" id="IPR018955">
    <property type="entry name" value="BCDHK/PDK_N"/>
</dbReference>
<dbReference type="GO" id="GO:0004740">
    <property type="term" value="F:pyruvate dehydrogenase (acetyl-transferring) kinase activity"/>
    <property type="evidence" value="ECO:0007669"/>
    <property type="project" value="UniProtKB-EC"/>
</dbReference>
<evidence type="ECO:0000256" key="5">
    <source>
        <dbReference type="ARBA" id="ARBA00022777"/>
    </source>
</evidence>
<evidence type="ECO:0000256" key="8">
    <source>
        <dbReference type="ARBA" id="ARBA00023128"/>
    </source>
</evidence>
<dbReference type="AlphaFoldDB" id="A0A813P5X1"/>
<dbReference type="SUPFAM" id="SSF69012">
    <property type="entry name" value="alpha-ketoacid dehydrogenase kinase, N-terminal domain"/>
    <property type="match status" value="2"/>
</dbReference>
<evidence type="ECO:0000313" key="13">
    <source>
        <dbReference type="Proteomes" id="UP000663882"/>
    </source>
</evidence>
<dbReference type="PROSITE" id="PS50109">
    <property type="entry name" value="HIS_KIN"/>
    <property type="match status" value="1"/>
</dbReference>
<dbReference type="GO" id="GO:0005759">
    <property type="term" value="C:mitochondrial matrix"/>
    <property type="evidence" value="ECO:0007669"/>
    <property type="project" value="UniProtKB-SubCell"/>
</dbReference>
<keyword evidence="8 10" id="KW-0496">Mitochondrion</keyword>
<dbReference type="InterPro" id="IPR005467">
    <property type="entry name" value="His_kinase_dom"/>
</dbReference>
<sequence>MHLTRLLRTQQASLKHLIDYYAKYPPTGLTMKKIVEFAREGDAKQSYLFLRNELPVRLASMMKEMGHLPPRLLEMPSVKTVNSWYGTSLHELDSFRHAPTTNETVKKFTEVLQNIRKRHTTVIETVAQGYMEFSELGHVKEYEESQIQYFLNRFYLSRISIRLLIYQHTMCFGDEVPLHPTHLGFVDPSCLVEDIIKDAFENAQFLCEGYYLQAPPLELRRTNEYEESQIQYFLNRFYLSRISIRLLIYQHTMCFGDEVPLHPTHLGFVDPSCLVEDIIKDAFENAQFLCEGYYLQAPPLELRRTNAINPDEPIAIAYVPSHLYHIMFELFKNSMRATIEHLESTKSSSVLPPVVVDVVKAKEDLTIRISDRGGGIPRSKADKIFRYMYSTAPRPVSLTDAQHSGPTPLAGFGYGLPISRLYARYFNGDLEIHSIDGHGTDAYIYLQAVEDHASEWLPICNRAAYEYYVSRKYQSDWTKRK</sequence>
<dbReference type="FunFam" id="3.30.565.10:FF:000007">
    <property type="entry name" value="Mitochondrial pyruvate dehydrogenase kinase isoform 2"/>
    <property type="match status" value="1"/>
</dbReference>
<evidence type="ECO:0000256" key="2">
    <source>
        <dbReference type="ARBA" id="ARBA00006155"/>
    </source>
</evidence>
<keyword evidence="6 10" id="KW-0067">ATP-binding</keyword>
<comment type="similarity">
    <text evidence="2 10">Belongs to the PDK/BCKDK protein kinase family.</text>
</comment>
<keyword evidence="5 10" id="KW-0418">Kinase</keyword>
<dbReference type="InterPro" id="IPR036784">
    <property type="entry name" value="AK/P_DHK_N_sf"/>
</dbReference>
<dbReference type="EC" id="2.7.11.-" evidence="10"/>